<evidence type="ECO:0000313" key="3">
    <source>
        <dbReference type="Proteomes" id="UP000735302"/>
    </source>
</evidence>
<comment type="caution">
    <text evidence="2">The sequence shown here is derived from an EMBL/GenBank/DDBJ whole genome shotgun (WGS) entry which is preliminary data.</text>
</comment>
<dbReference type="AlphaFoldDB" id="A0AAV4DIX7"/>
<accession>A0AAV4DIX7</accession>
<keyword evidence="3" id="KW-1185">Reference proteome</keyword>
<dbReference type="EMBL" id="BLXT01007928">
    <property type="protein sequence ID" value="GFO44106.1"/>
    <property type="molecule type" value="Genomic_DNA"/>
</dbReference>
<evidence type="ECO:0000313" key="2">
    <source>
        <dbReference type="EMBL" id="GFO44106.1"/>
    </source>
</evidence>
<keyword evidence="1" id="KW-0732">Signal</keyword>
<organism evidence="2 3">
    <name type="scientific">Plakobranchus ocellatus</name>
    <dbReference type="NCBI Taxonomy" id="259542"/>
    <lineage>
        <taxon>Eukaryota</taxon>
        <taxon>Metazoa</taxon>
        <taxon>Spiralia</taxon>
        <taxon>Lophotrochozoa</taxon>
        <taxon>Mollusca</taxon>
        <taxon>Gastropoda</taxon>
        <taxon>Heterobranchia</taxon>
        <taxon>Euthyneura</taxon>
        <taxon>Panpulmonata</taxon>
        <taxon>Sacoglossa</taxon>
        <taxon>Placobranchoidea</taxon>
        <taxon>Plakobranchidae</taxon>
        <taxon>Plakobranchus</taxon>
    </lineage>
</organism>
<name>A0AAV4DIX7_9GAST</name>
<protein>
    <submittedName>
        <fullName evidence="2">Peptidoglycan-recognition protein</fullName>
    </submittedName>
</protein>
<reference evidence="2 3" key="1">
    <citation type="journal article" date="2021" name="Elife">
        <title>Chloroplast acquisition without the gene transfer in kleptoplastic sea slugs, Plakobranchus ocellatus.</title>
        <authorList>
            <person name="Maeda T."/>
            <person name="Takahashi S."/>
            <person name="Yoshida T."/>
            <person name="Shimamura S."/>
            <person name="Takaki Y."/>
            <person name="Nagai Y."/>
            <person name="Toyoda A."/>
            <person name="Suzuki Y."/>
            <person name="Arimoto A."/>
            <person name="Ishii H."/>
            <person name="Satoh N."/>
            <person name="Nishiyama T."/>
            <person name="Hasebe M."/>
            <person name="Maruyama T."/>
            <person name="Minagawa J."/>
            <person name="Obokata J."/>
            <person name="Shigenobu S."/>
        </authorList>
    </citation>
    <scope>NUCLEOTIDE SEQUENCE [LARGE SCALE GENOMIC DNA]</scope>
</reference>
<feature type="signal peptide" evidence="1">
    <location>
        <begin position="1"/>
        <end position="21"/>
    </location>
</feature>
<gene>
    <name evidence="2" type="ORF">PoB_007061100</name>
</gene>
<proteinExistence type="predicted"/>
<dbReference type="Proteomes" id="UP000735302">
    <property type="component" value="Unassembled WGS sequence"/>
</dbReference>
<feature type="chain" id="PRO_5043573620" evidence="1">
    <location>
        <begin position="22"/>
        <end position="274"/>
    </location>
</feature>
<sequence>MNILSIILTTFVLSCNVYIQAVPLKQLNEMDEVLIQKSSPHQGMRNSRPTMENVLFERDLLANALLTFPLLKNAMISGAASSVPMAVKSGLDLDKTSVNQPLTPGFRADTSGWSKSTVSKNRRLTFGLPDIQSEENMETISKKQRVTSLSPDVTLEQKIETTEENMETTSEKQRVTSLSPDITLEQKLETIEENMETTSEKQRVTSSSPDFTLEQKMEATNVNQRPAPFLSYALRQKVVASALLDKSRRVRVKRAHVCDFYDIRCLIPNGKKYT</sequence>
<evidence type="ECO:0000256" key="1">
    <source>
        <dbReference type="SAM" id="SignalP"/>
    </source>
</evidence>